<accession>A0A0E0G672</accession>
<sequence length="216" mass="23282">MHIAAPGIASPIPSILDILCASLPKILKSSSSPRESRSPPPPPSCGASGRGRRLLASHLQAPPPFRLIRLLDRPISQGGRRVHARCHSCLRPPLCTLGYGYGVEQSKSSPNSICFSIFSILASILCSVNLDDISCESVRVWVQAMEWSKCSSSHCAAVTFLGTVRTVASTDAFVTASPGCLICPRNAQGAQLRQRQTWWMQGSKVVAWQTRTVTDA</sequence>
<evidence type="ECO:0000313" key="3">
    <source>
        <dbReference type="Proteomes" id="UP000006591"/>
    </source>
</evidence>
<keyword evidence="3" id="KW-1185">Reference proteome</keyword>
<dbReference type="HOGENOM" id="CLU_1436560_0_0_1"/>
<organism evidence="2">
    <name type="scientific">Oryza nivara</name>
    <name type="common">Indian wild rice</name>
    <name type="synonym">Oryza sativa f. spontanea</name>
    <dbReference type="NCBI Taxonomy" id="4536"/>
    <lineage>
        <taxon>Eukaryota</taxon>
        <taxon>Viridiplantae</taxon>
        <taxon>Streptophyta</taxon>
        <taxon>Embryophyta</taxon>
        <taxon>Tracheophyta</taxon>
        <taxon>Spermatophyta</taxon>
        <taxon>Magnoliopsida</taxon>
        <taxon>Liliopsida</taxon>
        <taxon>Poales</taxon>
        <taxon>Poaceae</taxon>
        <taxon>BOP clade</taxon>
        <taxon>Oryzoideae</taxon>
        <taxon>Oryzeae</taxon>
        <taxon>Oryzinae</taxon>
        <taxon>Oryza</taxon>
    </lineage>
</organism>
<evidence type="ECO:0000256" key="1">
    <source>
        <dbReference type="SAM" id="MobiDB-lite"/>
    </source>
</evidence>
<feature type="region of interest" description="Disordered" evidence="1">
    <location>
        <begin position="29"/>
        <end position="50"/>
    </location>
</feature>
<reference evidence="2" key="2">
    <citation type="submission" date="2018-04" db="EMBL/GenBank/DDBJ databases">
        <title>OnivRS2 (Oryza nivara Reference Sequence Version 2).</title>
        <authorList>
            <person name="Zhang J."/>
            <person name="Kudrna D."/>
            <person name="Lee S."/>
            <person name="Talag J."/>
            <person name="Rajasekar S."/>
            <person name="Welchert J."/>
            <person name="Hsing Y.-I."/>
            <person name="Wing R.A."/>
        </authorList>
    </citation>
    <scope>NUCLEOTIDE SEQUENCE [LARGE SCALE GENOMIC DNA]</scope>
    <source>
        <strain evidence="2">SL10</strain>
    </source>
</reference>
<name>A0A0E0G672_ORYNI</name>
<proteinExistence type="predicted"/>
<evidence type="ECO:0000313" key="2">
    <source>
        <dbReference type="EnsemblPlants" id="ONIVA02G17000.1"/>
    </source>
</evidence>
<dbReference type="Gramene" id="ONIVA02G17000.1">
    <property type="protein sequence ID" value="ONIVA02G17000.1"/>
    <property type="gene ID" value="ONIVA02G17000"/>
</dbReference>
<reference evidence="2" key="1">
    <citation type="submission" date="2015-04" db="UniProtKB">
        <authorList>
            <consortium name="EnsemblPlants"/>
        </authorList>
    </citation>
    <scope>IDENTIFICATION</scope>
    <source>
        <strain evidence="2">SL10</strain>
    </source>
</reference>
<dbReference type="AlphaFoldDB" id="A0A0E0G672"/>
<dbReference type="Proteomes" id="UP000006591">
    <property type="component" value="Chromosome 2"/>
</dbReference>
<protein>
    <submittedName>
        <fullName evidence="2">Uncharacterized protein</fullName>
    </submittedName>
</protein>
<dbReference type="EnsemblPlants" id="ONIVA02G17000.1">
    <property type="protein sequence ID" value="ONIVA02G17000.1"/>
    <property type="gene ID" value="ONIVA02G17000"/>
</dbReference>